<proteinExistence type="inferred from homology"/>
<dbReference type="PANTHER" id="PTHR33711">
    <property type="entry name" value="DIOXYGENASE, PUTATIVE (AFU_ORTHOLOGUE AFUA_2G02910)-RELATED"/>
    <property type="match status" value="1"/>
</dbReference>
<comment type="caution">
    <text evidence="6">The sequence shown here is derived from an EMBL/GenBank/DDBJ whole genome shotgun (WGS) entry which is preliminary data.</text>
</comment>
<evidence type="ECO:0000313" key="7">
    <source>
        <dbReference type="EMBL" id="CAF3669517.1"/>
    </source>
</evidence>
<evidence type="ECO:0000259" key="5">
    <source>
        <dbReference type="Pfam" id="PF00775"/>
    </source>
</evidence>
<accession>A0A818K5U7</accession>
<name>A0A818K5U7_9BILA</name>
<organism evidence="6 10">
    <name type="scientific">Rotaria socialis</name>
    <dbReference type="NCBI Taxonomy" id="392032"/>
    <lineage>
        <taxon>Eukaryota</taxon>
        <taxon>Metazoa</taxon>
        <taxon>Spiralia</taxon>
        <taxon>Gnathifera</taxon>
        <taxon>Rotifera</taxon>
        <taxon>Eurotatoria</taxon>
        <taxon>Bdelloidea</taxon>
        <taxon>Philodinida</taxon>
        <taxon>Philodinidae</taxon>
        <taxon>Rotaria</taxon>
    </lineage>
</organism>
<evidence type="ECO:0000256" key="3">
    <source>
        <dbReference type="ARBA" id="ARBA00023002"/>
    </source>
</evidence>
<evidence type="ECO:0000256" key="4">
    <source>
        <dbReference type="SAM" id="SignalP"/>
    </source>
</evidence>
<dbReference type="Pfam" id="PF00775">
    <property type="entry name" value="Dioxygenase_C"/>
    <property type="match status" value="1"/>
</dbReference>
<dbReference type="EMBL" id="CAJNYU010003372">
    <property type="protein sequence ID" value="CAF3669517.1"/>
    <property type="molecule type" value="Genomic_DNA"/>
</dbReference>
<dbReference type="EMBL" id="CAJOBS010010997">
    <property type="protein sequence ID" value="CAF4943478.1"/>
    <property type="molecule type" value="Genomic_DNA"/>
</dbReference>
<evidence type="ECO:0000313" key="8">
    <source>
        <dbReference type="EMBL" id="CAF4653485.1"/>
    </source>
</evidence>
<dbReference type="Proteomes" id="UP000663838">
    <property type="component" value="Unassembled WGS sequence"/>
</dbReference>
<reference evidence="6" key="1">
    <citation type="submission" date="2021-02" db="EMBL/GenBank/DDBJ databases">
        <authorList>
            <person name="Nowell W R."/>
        </authorList>
    </citation>
    <scope>NUCLEOTIDE SEQUENCE</scope>
</reference>
<evidence type="ECO:0000313" key="9">
    <source>
        <dbReference type="EMBL" id="CAF4943478.1"/>
    </source>
</evidence>
<dbReference type="GO" id="GO:0008199">
    <property type="term" value="F:ferric iron binding"/>
    <property type="evidence" value="ECO:0007669"/>
    <property type="project" value="InterPro"/>
</dbReference>
<keyword evidence="4" id="KW-0732">Signal</keyword>
<dbReference type="AlphaFoldDB" id="A0A818K5U7"/>
<dbReference type="GO" id="GO:0016702">
    <property type="term" value="F:oxidoreductase activity, acting on single donors with incorporation of molecular oxygen, incorporation of two atoms of oxygen"/>
    <property type="evidence" value="ECO:0007669"/>
    <property type="project" value="InterPro"/>
</dbReference>
<evidence type="ECO:0000256" key="1">
    <source>
        <dbReference type="ARBA" id="ARBA00007825"/>
    </source>
</evidence>
<feature type="signal peptide" evidence="4">
    <location>
        <begin position="1"/>
        <end position="26"/>
    </location>
</feature>
<gene>
    <name evidence="7" type="ORF">FME351_LOCUS25615</name>
    <name evidence="6" type="ORF">KIK155_LOCUS18695</name>
    <name evidence="9" type="ORF">TOA249_LOCUS33507</name>
    <name evidence="8" type="ORF">TSG867_LOCUS30920</name>
</gene>
<dbReference type="Proteomes" id="UP000663862">
    <property type="component" value="Unassembled WGS sequence"/>
</dbReference>
<evidence type="ECO:0000313" key="10">
    <source>
        <dbReference type="Proteomes" id="UP000663865"/>
    </source>
</evidence>
<dbReference type="InterPro" id="IPR050770">
    <property type="entry name" value="Intradiol_RC_Dioxygenase"/>
</dbReference>
<feature type="chain" id="PRO_5035691562" description="Intradiol ring-cleavage dioxygenases domain-containing protein" evidence="4">
    <location>
        <begin position="27"/>
        <end position="117"/>
    </location>
</feature>
<dbReference type="EMBL" id="CAJNYV010003289">
    <property type="protein sequence ID" value="CAF3556170.1"/>
    <property type="molecule type" value="Genomic_DNA"/>
</dbReference>
<sequence>MFCTFCFCCVHLSLEILLATVKDKKGNPIERAKIDVCETDGNGLYDNQYEERDIFDMRGRLTSNNDGEIVFKCVKPISSSAPTDGPVGKLPVKLHRHACRPAHIHFVFMFLKLYMMI</sequence>
<keyword evidence="2" id="KW-0223">Dioxygenase</keyword>
<dbReference type="SUPFAM" id="SSF49482">
    <property type="entry name" value="Aromatic compound dioxygenase"/>
    <property type="match status" value="1"/>
</dbReference>
<feature type="domain" description="Intradiol ring-cleavage dioxygenases" evidence="5">
    <location>
        <begin position="19"/>
        <end position="107"/>
    </location>
</feature>
<comment type="similarity">
    <text evidence="1">Belongs to the intradiol ring-cleavage dioxygenase family.</text>
</comment>
<protein>
    <recommendedName>
        <fullName evidence="5">Intradiol ring-cleavage dioxygenases domain-containing protein</fullName>
    </recommendedName>
</protein>
<dbReference type="Proteomes" id="UP000663865">
    <property type="component" value="Unassembled WGS sequence"/>
</dbReference>
<dbReference type="PANTHER" id="PTHR33711:SF7">
    <property type="entry name" value="INTRADIOL RING-CLEAVAGE DIOXYGENASES DOMAIN-CONTAINING PROTEIN-RELATED"/>
    <property type="match status" value="1"/>
</dbReference>
<dbReference type="Gene3D" id="2.60.130.10">
    <property type="entry name" value="Aromatic compound dioxygenase"/>
    <property type="match status" value="1"/>
</dbReference>
<dbReference type="InterPro" id="IPR000627">
    <property type="entry name" value="Intradiol_dOase_C"/>
</dbReference>
<dbReference type="Proteomes" id="UP000663869">
    <property type="component" value="Unassembled WGS sequence"/>
</dbReference>
<evidence type="ECO:0000313" key="6">
    <source>
        <dbReference type="EMBL" id="CAF3556170.1"/>
    </source>
</evidence>
<evidence type="ECO:0000256" key="2">
    <source>
        <dbReference type="ARBA" id="ARBA00022964"/>
    </source>
</evidence>
<keyword evidence="3" id="KW-0560">Oxidoreductase</keyword>
<dbReference type="InterPro" id="IPR015889">
    <property type="entry name" value="Intradiol_dOase_core"/>
</dbReference>
<dbReference type="EMBL" id="CAJOBQ010005292">
    <property type="protein sequence ID" value="CAF4653485.1"/>
    <property type="molecule type" value="Genomic_DNA"/>
</dbReference>